<dbReference type="RefSeq" id="WP_097189474.1">
    <property type="nucleotide sequence ID" value="NZ_OBQK01000037.1"/>
</dbReference>
<organism evidence="1 2">
    <name type="scientific">Ornithinimicrobium cerasi</name>
    <dbReference type="NCBI Taxonomy" id="2248773"/>
    <lineage>
        <taxon>Bacteria</taxon>
        <taxon>Bacillati</taxon>
        <taxon>Actinomycetota</taxon>
        <taxon>Actinomycetes</taxon>
        <taxon>Micrococcales</taxon>
        <taxon>Ornithinimicrobiaceae</taxon>
        <taxon>Ornithinimicrobium</taxon>
    </lineage>
</organism>
<accession>A0A285VWN6</accession>
<protein>
    <submittedName>
        <fullName evidence="1">Uncharacterized protein</fullName>
    </submittedName>
</protein>
<name>A0A285VWN6_9MICO</name>
<evidence type="ECO:0000313" key="1">
    <source>
        <dbReference type="EMBL" id="SOC58422.1"/>
    </source>
</evidence>
<dbReference type="EMBL" id="OBQK01000037">
    <property type="protein sequence ID" value="SOC58422.1"/>
    <property type="molecule type" value="Genomic_DNA"/>
</dbReference>
<sequence>MSAVAALGARWAGRAGTVAFVLVALALARAVGDELPSPVDSYARPHEVTATLGRPVQLRAATVTVDGVGVSRSFRSSSSAYTSPGIFVLADVTFTPRLEDSALGHVEILDRQGRSFTVTRTGGNTCPLTAPGLLTRCSVVLELPEDALPGATLRLGTDGTDTAYQDLAVLDLGLGAEDARRAADAEPLEPREPLLEEGR</sequence>
<gene>
    <name evidence="1" type="ORF">SAMN05421879_1375</name>
</gene>
<proteinExistence type="predicted"/>
<reference evidence="2" key="1">
    <citation type="submission" date="2017-08" db="EMBL/GenBank/DDBJ databases">
        <authorList>
            <person name="Varghese N."/>
            <person name="Submissions S."/>
        </authorList>
    </citation>
    <scope>NUCLEOTIDE SEQUENCE [LARGE SCALE GENOMIC DNA]</scope>
    <source>
        <strain evidence="2">USBA17B2</strain>
    </source>
</reference>
<dbReference type="Proteomes" id="UP000219688">
    <property type="component" value="Unassembled WGS sequence"/>
</dbReference>
<evidence type="ECO:0000313" key="2">
    <source>
        <dbReference type="Proteomes" id="UP000219688"/>
    </source>
</evidence>
<keyword evidence="2" id="KW-1185">Reference proteome</keyword>
<dbReference type="AlphaFoldDB" id="A0A285VWN6"/>